<reference evidence="2 3" key="1">
    <citation type="submission" date="2020-01" db="EMBL/GenBank/DDBJ databases">
        <title>Identification and distribution of gene clusters putatively required for synthesis of sphingolipid metabolism inhibitors in phylogenetically diverse species of the filamentous fungus Fusarium.</title>
        <authorList>
            <person name="Kim H.-S."/>
            <person name="Busman M."/>
            <person name="Brown D.W."/>
            <person name="Divon H."/>
            <person name="Uhlig S."/>
            <person name="Proctor R.H."/>
        </authorList>
    </citation>
    <scope>NUCLEOTIDE SEQUENCE [LARGE SCALE GENOMIC DNA]</scope>
    <source>
        <strain evidence="2 3">NRRL 20459</strain>
    </source>
</reference>
<comment type="caution">
    <text evidence="2">The sequence shown here is derived from an EMBL/GenBank/DDBJ whole genome shotgun (WGS) entry which is preliminary data.</text>
</comment>
<accession>A0A8H4LJG4</accession>
<dbReference type="AlphaFoldDB" id="A0A8H4LJG4"/>
<keyword evidence="3" id="KW-1185">Reference proteome</keyword>
<dbReference type="EMBL" id="JAADYS010000306">
    <property type="protein sequence ID" value="KAF4470710.1"/>
    <property type="molecule type" value="Genomic_DNA"/>
</dbReference>
<feature type="chain" id="PRO_5034157104" evidence="1">
    <location>
        <begin position="20"/>
        <end position="180"/>
    </location>
</feature>
<dbReference type="OrthoDB" id="5419179at2759"/>
<protein>
    <submittedName>
        <fullName evidence="2">Uncharacterized protein</fullName>
    </submittedName>
</protein>
<organism evidence="2 3">
    <name type="scientific">Fusarium albosuccineum</name>
    <dbReference type="NCBI Taxonomy" id="1237068"/>
    <lineage>
        <taxon>Eukaryota</taxon>
        <taxon>Fungi</taxon>
        <taxon>Dikarya</taxon>
        <taxon>Ascomycota</taxon>
        <taxon>Pezizomycotina</taxon>
        <taxon>Sordariomycetes</taxon>
        <taxon>Hypocreomycetidae</taxon>
        <taxon>Hypocreales</taxon>
        <taxon>Nectriaceae</taxon>
        <taxon>Fusarium</taxon>
        <taxon>Fusarium decemcellulare species complex</taxon>
    </lineage>
</organism>
<evidence type="ECO:0000313" key="3">
    <source>
        <dbReference type="Proteomes" id="UP000554235"/>
    </source>
</evidence>
<dbReference type="Proteomes" id="UP000554235">
    <property type="component" value="Unassembled WGS sequence"/>
</dbReference>
<evidence type="ECO:0000256" key="1">
    <source>
        <dbReference type="SAM" id="SignalP"/>
    </source>
</evidence>
<evidence type="ECO:0000313" key="2">
    <source>
        <dbReference type="EMBL" id="KAF4470710.1"/>
    </source>
</evidence>
<proteinExistence type="predicted"/>
<sequence length="180" mass="18670">MLFTKAISLIISGAFAVAATCVPPTTKSSAIAIPTPTYLFTAKLQVGKPLDPIPLLEGGVVIVEPLVSGTISGPYLNGTIESGLVAALVVSNNTITGNGKTVQIPSIYVYGKTSDGLPIFVQETGVGPQAGQNTRLQIAVGGKYKKLQSSFIIGQPSMNKARTEVTVPCFDVPLAPGIHY</sequence>
<name>A0A8H4LJG4_9HYPO</name>
<keyword evidence="1" id="KW-0732">Signal</keyword>
<dbReference type="Gene3D" id="2.40.160.20">
    <property type="match status" value="1"/>
</dbReference>
<gene>
    <name evidence="2" type="ORF">FALBO_2380</name>
</gene>
<feature type="signal peptide" evidence="1">
    <location>
        <begin position="1"/>
        <end position="19"/>
    </location>
</feature>